<dbReference type="CDD" id="cd06347">
    <property type="entry name" value="PBP1_ABC_LivK_ligand_binding-like"/>
    <property type="match status" value="1"/>
</dbReference>
<evidence type="ECO:0000256" key="4">
    <source>
        <dbReference type="ARBA" id="ARBA00022970"/>
    </source>
</evidence>
<accession>A0A2X3VHX7</accession>
<dbReference type="InterPro" id="IPR051010">
    <property type="entry name" value="BCAA_transport"/>
</dbReference>
<evidence type="ECO:0000256" key="3">
    <source>
        <dbReference type="ARBA" id="ARBA00022729"/>
    </source>
</evidence>
<dbReference type="AlphaFoldDB" id="A0A2X3VHX7"/>
<comment type="similarity">
    <text evidence="1">Belongs to the leucine-binding protein family.</text>
</comment>
<dbReference type="Proteomes" id="UP000249495">
    <property type="component" value="Chromosome 1"/>
</dbReference>
<proteinExistence type="inferred from homology"/>
<organism evidence="7 8">
    <name type="scientific">Streptococcus ferus</name>
    <dbReference type="NCBI Taxonomy" id="1345"/>
    <lineage>
        <taxon>Bacteria</taxon>
        <taxon>Bacillati</taxon>
        <taxon>Bacillota</taxon>
        <taxon>Bacilli</taxon>
        <taxon>Lactobacillales</taxon>
        <taxon>Streptococcaceae</taxon>
        <taxon>Streptococcus</taxon>
    </lineage>
</organism>
<dbReference type="Gene3D" id="3.40.50.2300">
    <property type="match status" value="2"/>
</dbReference>
<reference evidence="7 8" key="1">
    <citation type="submission" date="2018-06" db="EMBL/GenBank/DDBJ databases">
        <authorList>
            <consortium name="Pathogen Informatics"/>
            <person name="Doyle S."/>
        </authorList>
    </citation>
    <scope>NUCLEOTIDE SEQUENCE [LARGE SCALE GENOMIC DNA]</scope>
    <source>
        <strain evidence="7 8">NCTC12278</strain>
    </source>
</reference>
<keyword evidence="2" id="KW-0813">Transport</keyword>
<protein>
    <submittedName>
        <fullName evidence="7">Branched-chain amino acid ABC transporter substrate-binding protein</fullName>
    </submittedName>
</protein>
<feature type="domain" description="Leucine-binding protein" evidence="6">
    <location>
        <begin position="40"/>
        <end position="374"/>
    </location>
</feature>
<gene>
    <name evidence="7" type="primary">braC</name>
    <name evidence="7" type="ORF">NCTC12278_01473</name>
</gene>
<dbReference type="PROSITE" id="PS51257">
    <property type="entry name" value="PROKAR_LIPOPROTEIN"/>
    <property type="match status" value="1"/>
</dbReference>
<dbReference type="Pfam" id="PF13458">
    <property type="entry name" value="Peripla_BP_6"/>
    <property type="match status" value="1"/>
</dbReference>
<evidence type="ECO:0000313" key="8">
    <source>
        <dbReference type="Proteomes" id="UP000249495"/>
    </source>
</evidence>
<dbReference type="PANTHER" id="PTHR30483:SF6">
    <property type="entry name" value="PERIPLASMIC BINDING PROTEIN OF ABC TRANSPORTER FOR NATURAL AMINO ACIDS"/>
    <property type="match status" value="1"/>
</dbReference>
<evidence type="ECO:0000256" key="2">
    <source>
        <dbReference type="ARBA" id="ARBA00022448"/>
    </source>
</evidence>
<dbReference type="GO" id="GO:0006865">
    <property type="term" value="P:amino acid transport"/>
    <property type="evidence" value="ECO:0007669"/>
    <property type="project" value="UniProtKB-KW"/>
</dbReference>
<evidence type="ECO:0000256" key="5">
    <source>
        <dbReference type="SAM" id="SignalP"/>
    </source>
</evidence>
<dbReference type="STRING" id="1123303.GCA_000372425_00990"/>
<dbReference type="InterPro" id="IPR028082">
    <property type="entry name" value="Peripla_BP_I"/>
</dbReference>
<dbReference type="EMBL" id="LS483343">
    <property type="protein sequence ID" value="SQF40894.1"/>
    <property type="molecule type" value="Genomic_DNA"/>
</dbReference>
<dbReference type="KEGG" id="sfer:NCTC12278_01473"/>
<keyword evidence="4" id="KW-0029">Amino-acid transport</keyword>
<dbReference type="PANTHER" id="PTHR30483">
    <property type="entry name" value="LEUCINE-SPECIFIC-BINDING PROTEIN"/>
    <property type="match status" value="1"/>
</dbReference>
<dbReference type="InterPro" id="IPR000709">
    <property type="entry name" value="Leu_Ile_Val-bd"/>
</dbReference>
<sequence length="391" mass="41275">MMKKKLALAAMTLLSTAVLAACGAAPGGSSNTSGNDIGDKIKIGYNLELTGDVAAYGNAEKRGADLAVAEINKAGGVDGKKIEVVSKDNKSDNGEAATVSTNLATQSKVNAILGPATSGAVSSASPNATSAGVPLVTPSGTQDSLTYDNGKVQEYVYRATFQDSFQGKVISKYATDTLKAEKVVLYYDNSSDYAKGIAEAFKKAYKGDIVAEETFQAKDKDFQAALTTFKNKDFDAIVMPGYYTETGLITKQARDLGLTQPILGPDGFNDVKYIEGAGAENTNDVYYVSGYSTKVDLTDKASKFVEAYKAKYGEEPNMFAALAYDSVYMIADAAKDAKTSKDIATNLGKLKDFEGVTGKMTIDKKHNPVKSAVMIGLKDGKEDSATAVEAE</sequence>
<dbReference type="PRINTS" id="PR00337">
    <property type="entry name" value="LEUILEVALBP"/>
</dbReference>
<dbReference type="SUPFAM" id="SSF53822">
    <property type="entry name" value="Periplasmic binding protein-like I"/>
    <property type="match status" value="1"/>
</dbReference>
<dbReference type="InterPro" id="IPR028081">
    <property type="entry name" value="Leu-bd"/>
</dbReference>
<evidence type="ECO:0000256" key="1">
    <source>
        <dbReference type="ARBA" id="ARBA00010062"/>
    </source>
</evidence>
<evidence type="ECO:0000259" key="6">
    <source>
        <dbReference type="Pfam" id="PF13458"/>
    </source>
</evidence>
<keyword evidence="3 5" id="KW-0732">Signal</keyword>
<feature type="chain" id="PRO_5039302574" evidence="5">
    <location>
        <begin position="21"/>
        <end position="391"/>
    </location>
</feature>
<name>A0A2X3VHX7_9STRE</name>
<keyword evidence="8" id="KW-1185">Reference proteome</keyword>
<feature type="signal peptide" evidence="5">
    <location>
        <begin position="1"/>
        <end position="20"/>
    </location>
</feature>
<evidence type="ECO:0000313" key="7">
    <source>
        <dbReference type="EMBL" id="SQF40894.1"/>
    </source>
</evidence>